<reference evidence="3" key="1">
    <citation type="journal article" date="2020" name="J Insects Food Feed">
        <title>The yellow mealworm (Tenebrio molitor) genome: a resource for the emerging insects as food and feed industry.</title>
        <authorList>
            <person name="Eriksson T."/>
            <person name="Andere A."/>
            <person name="Kelstrup H."/>
            <person name="Emery V."/>
            <person name="Picard C."/>
        </authorList>
    </citation>
    <scope>NUCLEOTIDE SEQUENCE</scope>
    <source>
        <strain evidence="3">Stoneville</strain>
        <tissue evidence="3">Whole head</tissue>
    </source>
</reference>
<dbReference type="GO" id="GO:0005783">
    <property type="term" value="C:endoplasmic reticulum"/>
    <property type="evidence" value="ECO:0007669"/>
    <property type="project" value="TreeGrafter"/>
</dbReference>
<reference evidence="3" key="2">
    <citation type="submission" date="2021-08" db="EMBL/GenBank/DDBJ databases">
        <authorList>
            <person name="Eriksson T."/>
        </authorList>
    </citation>
    <scope>NUCLEOTIDE SEQUENCE</scope>
    <source>
        <strain evidence="3">Stoneville</strain>
        <tissue evidence="3">Whole head</tissue>
    </source>
</reference>
<feature type="region of interest" description="Disordered" evidence="1">
    <location>
        <begin position="83"/>
        <end position="108"/>
    </location>
</feature>
<dbReference type="PROSITE" id="PS50033">
    <property type="entry name" value="UBX"/>
    <property type="match status" value="1"/>
</dbReference>
<evidence type="ECO:0000313" key="3">
    <source>
        <dbReference type="EMBL" id="KAH0818816.1"/>
    </source>
</evidence>
<comment type="caution">
    <text evidence="3">The sequence shown here is derived from an EMBL/GenBank/DDBJ whole genome shotgun (WGS) entry which is preliminary data.</text>
</comment>
<dbReference type="PANTHER" id="PTHR23322:SF96">
    <property type="entry name" value="FAS-ASSOCIATED FACTOR 1"/>
    <property type="match status" value="1"/>
</dbReference>
<dbReference type="Pfam" id="PF00789">
    <property type="entry name" value="UBX"/>
    <property type="match status" value="1"/>
</dbReference>
<sequence>MSLRNIPVDRLPALVLIMRIRSSTDIFSVIHGNVGVNELLSSLIEAVEVFTEHQRVEIVEEKERAERELVKWEQDEAYRESLEADRAKEEAKRQQAQAESEARQRIENEKAQELARKEAYRKKVEASLPSEPPLSQGDGIAKIRFRLPNGESIERRFQANTPLKVLFDFLTVKGYPRDEYKVISSWPRRDLTLLDMNNTLKELKLCPQETVILEER</sequence>
<dbReference type="InterPro" id="IPR029071">
    <property type="entry name" value="Ubiquitin-like_domsf"/>
</dbReference>
<name>A0A8J6HRT0_TENMO</name>
<dbReference type="GO" id="GO:0043130">
    <property type="term" value="F:ubiquitin binding"/>
    <property type="evidence" value="ECO:0007669"/>
    <property type="project" value="TreeGrafter"/>
</dbReference>
<organism evidence="3 4">
    <name type="scientific">Tenebrio molitor</name>
    <name type="common">Yellow mealworm beetle</name>
    <dbReference type="NCBI Taxonomy" id="7067"/>
    <lineage>
        <taxon>Eukaryota</taxon>
        <taxon>Metazoa</taxon>
        <taxon>Ecdysozoa</taxon>
        <taxon>Arthropoda</taxon>
        <taxon>Hexapoda</taxon>
        <taxon>Insecta</taxon>
        <taxon>Pterygota</taxon>
        <taxon>Neoptera</taxon>
        <taxon>Endopterygota</taxon>
        <taxon>Coleoptera</taxon>
        <taxon>Polyphaga</taxon>
        <taxon>Cucujiformia</taxon>
        <taxon>Tenebrionidae</taxon>
        <taxon>Tenebrio</taxon>
    </lineage>
</organism>
<keyword evidence="4" id="KW-1185">Reference proteome</keyword>
<dbReference type="CDD" id="cd01771">
    <property type="entry name" value="UBX_UBXN3A"/>
    <property type="match status" value="1"/>
</dbReference>
<dbReference type="Pfam" id="PF21021">
    <property type="entry name" value="FAF1"/>
    <property type="match status" value="1"/>
</dbReference>
<evidence type="ECO:0000313" key="4">
    <source>
        <dbReference type="Proteomes" id="UP000719412"/>
    </source>
</evidence>
<dbReference type="Proteomes" id="UP000719412">
    <property type="component" value="Unassembled WGS sequence"/>
</dbReference>
<dbReference type="Gene3D" id="3.10.20.90">
    <property type="entry name" value="Phosphatidylinositol 3-kinase Catalytic Subunit, Chain A, domain 1"/>
    <property type="match status" value="1"/>
</dbReference>
<dbReference type="PANTHER" id="PTHR23322">
    <property type="entry name" value="FAS-ASSOCIATED PROTEIN"/>
    <property type="match status" value="1"/>
</dbReference>
<dbReference type="InterPro" id="IPR050730">
    <property type="entry name" value="UBX_domain-protein"/>
</dbReference>
<feature type="compositionally biased region" description="Basic and acidic residues" evidence="1">
    <location>
        <begin position="83"/>
        <end position="93"/>
    </location>
</feature>
<dbReference type="GO" id="GO:0005634">
    <property type="term" value="C:nucleus"/>
    <property type="evidence" value="ECO:0007669"/>
    <property type="project" value="TreeGrafter"/>
</dbReference>
<gene>
    <name evidence="3" type="ORF">GEV33_003975</name>
</gene>
<protein>
    <recommendedName>
        <fullName evidence="2">UBX domain-containing protein</fullName>
    </recommendedName>
</protein>
<dbReference type="InterPro" id="IPR033043">
    <property type="entry name" value="FAF1-like_UBX"/>
</dbReference>
<dbReference type="SUPFAM" id="SSF54236">
    <property type="entry name" value="Ubiquitin-like"/>
    <property type="match status" value="1"/>
</dbReference>
<dbReference type="InterPro" id="IPR049483">
    <property type="entry name" value="FAF1_2-like_UAS"/>
</dbReference>
<dbReference type="GO" id="GO:0036503">
    <property type="term" value="P:ERAD pathway"/>
    <property type="evidence" value="ECO:0007669"/>
    <property type="project" value="TreeGrafter"/>
</dbReference>
<evidence type="ECO:0000256" key="1">
    <source>
        <dbReference type="SAM" id="MobiDB-lite"/>
    </source>
</evidence>
<dbReference type="EMBL" id="JABDTM020016576">
    <property type="protein sequence ID" value="KAH0818816.1"/>
    <property type="molecule type" value="Genomic_DNA"/>
</dbReference>
<dbReference type="SMART" id="SM00166">
    <property type="entry name" value="UBX"/>
    <property type="match status" value="1"/>
</dbReference>
<dbReference type="InterPro" id="IPR001012">
    <property type="entry name" value="UBX_dom"/>
</dbReference>
<evidence type="ECO:0000259" key="2">
    <source>
        <dbReference type="PROSITE" id="PS50033"/>
    </source>
</evidence>
<accession>A0A8J6HRT0</accession>
<dbReference type="Gene3D" id="3.40.30.10">
    <property type="entry name" value="Glutaredoxin"/>
    <property type="match status" value="1"/>
</dbReference>
<proteinExistence type="predicted"/>
<dbReference type="AlphaFoldDB" id="A0A8J6HRT0"/>
<feature type="domain" description="UBX" evidence="2">
    <location>
        <begin position="136"/>
        <end position="213"/>
    </location>
</feature>